<evidence type="ECO:0000313" key="2">
    <source>
        <dbReference type="EMBL" id="CAB5020317.1"/>
    </source>
</evidence>
<feature type="domain" description="Aldehyde dehydrogenase" evidence="1">
    <location>
        <begin position="1"/>
        <end position="106"/>
    </location>
</feature>
<name>A0A6J7QRM9_9ZZZZ</name>
<dbReference type="InterPro" id="IPR016162">
    <property type="entry name" value="Ald_DH_N"/>
</dbReference>
<dbReference type="PANTHER" id="PTHR11699">
    <property type="entry name" value="ALDEHYDE DEHYDROGENASE-RELATED"/>
    <property type="match status" value="1"/>
</dbReference>
<dbReference type="SUPFAM" id="SSF53720">
    <property type="entry name" value="ALDH-like"/>
    <property type="match status" value="1"/>
</dbReference>
<evidence type="ECO:0000259" key="1">
    <source>
        <dbReference type="Pfam" id="PF00171"/>
    </source>
</evidence>
<dbReference type="EMBL" id="CAFBPD010000251">
    <property type="protein sequence ID" value="CAB5020317.1"/>
    <property type="molecule type" value="Genomic_DNA"/>
</dbReference>
<protein>
    <submittedName>
        <fullName evidence="2">Unannotated protein</fullName>
    </submittedName>
</protein>
<organism evidence="2">
    <name type="scientific">freshwater metagenome</name>
    <dbReference type="NCBI Taxonomy" id="449393"/>
    <lineage>
        <taxon>unclassified sequences</taxon>
        <taxon>metagenomes</taxon>
        <taxon>ecological metagenomes</taxon>
    </lineage>
</organism>
<dbReference type="Gene3D" id="3.40.309.10">
    <property type="entry name" value="Aldehyde Dehydrogenase, Chain A, domain 2"/>
    <property type="match status" value="1"/>
</dbReference>
<dbReference type="Gene3D" id="3.40.605.10">
    <property type="entry name" value="Aldehyde Dehydrogenase, Chain A, domain 1"/>
    <property type="match status" value="1"/>
</dbReference>
<dbReference type="Pfam" id="PF00171">
    <property type="entry name" value="Aldedh"/>
    <property type="match status" value="1"/>
</dbReference>
<dbReference type="GO" id="GO:0016620">
    <property type="term" value="F:oxidoreductase activity, acting on the aldehyde or oxo group of donors, NAD or NADP as acceptor"/>
    <property type="evidence" value="ECO:0007669"/>
    <property type="project" value="InterPro"/>
</dbReference>
<dbReference type="InterPro" id="IPR016161">
    <property type="entry name" value="Ald_DH/histidinol_DH"/>
</dbReference>
<dbReference type="InterPro" id="IPR015590">
    <property type="entry name" value="Aldehyde_DH_dom"/>
</dbReference>
<dbReference type="InterPro" id="IPR016163">
    <property type="entry name" value="Ald_DH_C"/>
</dbReference>
<reference evidence="2" key="1">
    <citation type="submission" date="2020-05" db="EMBL/GenBank/DDBJ databases">
        <authorList>
            <person name="Chiriac C."/>
            <person name="Salcher M."/>
            <person name="Ghai R."/>
            <person name="Kavagutti S V."/>
        </authorList>
    </citation>
    <scope>NUCLEOTIDE SEQUENCE</scope>
</reference>
<proteinExistence type="predicted"/>
<gene>
    <name evidence="2" type="ORF">UFOPK4061_01354</name>
</gene>
<dbReference type="AlphaFoldDB" id="A0A6J7QRM9"/>
<accession>A0A6J7QRM9</accession>
<dbReference type="FunFam" id="3.40.605.10:FF:000026">
    <property type="entry name" value="Aldehyde dehydrogenase, putative"/>
    <property type="match status" value="1"/>
</dbReference>
<sequence length="112" mass="12389">MFDHVDPSTLLAQEEVFGPVLAVTTFADEAEALRLANGTQYGLASAVWTRDLDRAVRVSRDLRVGVVWVNCYEEGDLTVPFGGVKQSGFGRDKSLHALDKFTDIKTTWIELS</sequence>